<accession>A0A9Y2AIY8</accession>
<name>A0A9Y2AIY8_9FIRM</name>
<keyword evidence="1" id="KW-1133">Transmembrane helix</keyword>
<organism evidence="2 3">
    <name type="scientific">Selenobaculum gibii</name>
    <dbReference type="NCBI Taxonomy" id="3054208"/>
    <lineage>
        <taxon>Bacteria</taxon>
        <taxon>Bacillati</taxon>
        <taxon>Bacillota</taxon>
        <taxon>Negativicutes</taxon>
        <taxon>Selenomonadales</taxon>
        <taxon>Selenomonadaceae</taxon>
        <taxon>Selenobaculum</taxon>
    </lineage>
</organism>
<gene>
    <name evidence="2" type="ORF">P3F81_12330</name>
</gene>
<keyword evidence="3" id="KW-1185">Reference proteome</keyword>
<protein>
    <submittedName>
        <fullName evidence="2">Uncharacterized protein</fullName>
    </submittedName>
</protein>
<dbReference type="AlphaFoldDB" id="A0A9Y2AIY8"/>
<evidence type="ECO:0000313" key="3">
    <source>
        <dbReference type="Proteomes" id="UP001243623"/>
    </source>
</evidence>
<reference evidence="2" key="1">
    <citation type="submission" date="2023-03" db="EMBL/GenBank/DDBJ databases">
        <title>Selenobaculum gbiensis gen. nov. sp. nov., a new bacterium isolated from the gut microbiota of IBD patient.</title>
        <authorList>
            <person name="Yeo S."/>
            <person name="Park H."/>
            <person name="Huh C.S."/>
        </authorList>
    </citation>
    <scope>NUCLEOTIDE SEQUENCE</scope>
    <source>
        <strain evidence="2">ICN-92133</strain>
    </source>
</reference>
<proteinExistence type="predicted"/>
<dbReference type="RefSeq" id="WP_147669522.1">
    <property type="nucleotide sequence ID" value="NZ_CP120678.1"/>
</dbReference>
<dbReference type="Proteomes" id="UP001243623">
    <property type="component" value="Chromosome"/>
</dbReference>
<keyword evidence="1" id="KW-0472">Membrane</keyword>
<feature type="transmembrane region" description="Helical" evidence="1">
    <location>
        <begin position="43"/>
        <end position="63"/>
    </location>
</feature>
<dbReference type="KEGG" id="sgbi:P3F81_12330"/>
<keyword evidence="1" id="KW-0812">Transmembrane</keyword>
<sequence>MDLIIVGIYIWAGAMANSYLKHNLLKMQTAYVFNLQKFILEKIIMAFILGWITIPLAIILRICGVGKQSS</sequence>
<dbReference type="EMBL" id="CP120678">
    <property type="protein sequence ID" value="WIW70656.1"/>
    <property type="molecule type" value="Genomic_DNA"/>
</dbReference>
<evidence type="ECO:0000313" key="2">
    <source>
        <dbReference type="EMBL" id="WIW70656.1"/>
    </source>
</evidence>
<evidence type="ECO:0000256" key="1">
    <source>
        <dbReference type="SAM" id="Phobius"/>
    </source>
</evidence>